<reference evidence="3 4" key="1">
    <citation type="submission" date="2020-06" db="EMBL/GenBank/DDBJ databases">
        <title>Genome mining for natural products.</title>
        <authorList>
            <person name="Zhang B."/>
            <person name="Shi J."/>
            <person name="Ge H."/>
        </authorList>
    </citation>
    <scope>NUCLEOTIDE SEQUENCE [LARGE SCALE GENOMIC DNA]</scope>
    <source>
        <strain evidence="3 4">NA02069</strain>
    </source>
</reference>
<proteinExistence type="predicted"/>
<feature type="region of interest" description="Disordered" evidence="1">
    <location>
        <begin position="28"/>
        <end position="52"/>
    </location>
</feature>
<keyword evidence="4" id="KW-1185">Reference proteome</keyword>
<organism evidence="3 4">
    <name type="scientific">Streptomyces chartreusis</name>
    <dbReference type="NCBI Taxonomy" id="1969"/>
    <lineage>
        <taxon>Bacteria</taxon>
        <taxon>Bacillati</taxon>
        <taxon>Actinomycetota</taxon>
        <taxon>Actinomycetes</taxon>
        <taxon>Kitasatosporales</taxon>
        <taxon>Streptomycetaceae</taxon>
        <taxon>Streptomyces</taxon>
    </lineage>
</organism>
<dbReference type="EMBL" id="CP056041">
    <property type="protein sequence ID" value="QKZ22655.1"/>
    <property type="molecule type" value="Genomic_DNA"/>
</dbReference>
<evidence type="ECO:0000313" key="3">
    <source>
        <dbReference type="EMBL" id="QKZ22655.1"/>
    </source>
</evidence>
<name>A0A7H8TGW7_STRCX</name>
<evidence type="ECO:0000256" key="1">
    <source>
        <dbReference type="SAM" id="MobiDB-lite"/>
    </source>
</evidence>
<evidence type="ECO:0000256" key="2">
    <source>
        <dbReference type="SAM" id="SignalP"/>
    </source>
</evidence>
<feature type="region of interest" description="Disordered" evidence="1">
    <location>
        <begin position="155"/>
        <end position="235"/>
    </location>
</feature>
<accession>A0A7H8TGW7</accession>
<feature type="signal peptide" evidence="2">
    <location>
        <begin position="1"/>
        <end position="25"/>
    </location>
</feature>
<evidence type="ECO:0000313" key="4">
    <source>
        <dbReference type="Proteomes" id="UP000509418"/>
    </source>
</evidence>
<dbReference type="PROSITE" id="PS51257">
    <property type="entry name" value="PROKAR_LIPOPROTEIN"/>
    <property type="match status" value="1"/>
</dbReference>
<dbReference type="RefSeq" id="WP_176577729.1">
    <property type="nucleotide sequence ID" value="NZ_CBDRGH010000015.1"/>
</dbReference>
<sequence>MPWTRTLLAASAVCVLLLTGSAACGSGDARDRGAGGVSPSPVGKVLDDTDDDGRHYREVDKDEAPEVAIEVQPDPDGDGSGWDVRLTLHAFRFSPAGAEARAVAGRGLAYLFVDGRLVTRLRALDHRLPADLVPRGTHQVTVRLYADDGTVWAVDGDPVESTADVTASEAETGTGTGTEMETDTETEATAGTAAETTEVPAPTASAPVPSAALSAPGTRLRTGGQGSPDRAGKAS</sequence>
<dbReference type="Proteomes" id="UP000509418">
    <property type="component" value="Chromosome"/>
</dbReference>
<feature type="compositionally biased region" description="Low complexity" evidence="1">
    <location>
        <begin position="187"/>
        <end position="217"/>
    </location>
</feature>
<protein>
    <recommendedName>
        <fullName evidence="5">Nuclear transport factor 2 family protein</fullName>
    </recommendedName>
</protein>
<evidence type="ECO:0008006" key="5">
    <source>
        <dbReference type="Google" id="ProtNLM"/>
    </source>
</evidence>
<dbReference type="AlphaFoldDB" id="A0A7H8TGW7"/>
<keyword evidence="2" id="KW-0732">Signal</keyword>
<gene>
    <name evidence="3" type="ORF">HUT05_38105</name>
</gene>
<feature type="compositionally biased region" description="Low complexity" evidence="1">
    <location>
        <begin position="165"/>
        <end position="179"/>
    </location>
</feature>
<feature type="chain" id="PRO_5028904899" description="Nuclear transport factor 2 family protein" evidence="2">
    <location>
        <begin position="26"/>
        <end position="235"/>
    </location>
</feature>